<reference evidence="3" key="1">
    <citation type="submission" date="2024-07" db="EMBL/GenBank/DDBJ databases">
        <title>Two chromosome-level genome assemblies of Korean endemic species Abeliophyllum distichum and Forsythia ovata (Oleaceae).</title>
        <authorList>
            <person name="Jang H."/>
        </authorList>
    </citation>
    <scope>NUCLEOTIDE SEQUENCE [LARGE SCALE GENOMIC DNA]</scope>
</reference>
<protein>
    <recommendedName>
        <fullName evidence="1">Flotillin-like</fullName>
    </recommendedName>
</protein>
<dbReference type="PANTHER" id="PTHR13806:SF31">
    <property type="entry name" value="FLOTILLIN-LIKE PROTEIN 1-RELATED"/>
    <property type="match status" value="1"/>
</dbReference>
<comment type="subcellular location">
    <subcellularLocation>
        <location evidence="1">Cell membrane</location>
        <topology evidence="1">Lipid-anchor</topology>
    </subcellularLocation>
    <subcellularLocation>
        <location evidence="1">Membrane</location>
        <location evidence="1">Caveola</location>
    </subcellularLocation>
</comment>
<dbReference type="PANTHER" id="PTHR13806">
    <property type="entry name" value="FLOTILLIN-RELATED"/>
    <property type="match status" value="1"/>
</dbReference>
<evidence type="ECO:0000256" key="1">
    <source>
        <dbReference type="RuleBase" id="RU366054"/>
    </source>
</evidence>
<name>A0ABD1WG04_9LAMI</name>
<comment type="caution">
    <text evidence="2">The sequence shown here is derived from an EMBL/GenBank/DDBJ whole genome shotgun (WGS) entry which is preliminary data.</text>
</comment>
<keyword evidence="1" id="KW-0472">Membrane</keyword>
<dbReference type="EMBL" id="JBFOLJ010000003">
    <property type="protein sequence ID" value="KAL2548614.1"/>
    <property type="molecule type" value="Genomic_DNA"/>
</dbReference>
<gene>
    <name evidence="2" type="ORF">Fot_10144</name>
</gene>
<dbReference type="Proteomes" id="UP001604277">
    <property type="component" value="Unassembled WGS sequence"/>
</dbReference>
<dbReference type="InterPro" id="IPR027705">
    <property type="entry name" value="Flotillin_fam"/>
</dbReference>
<keyword evidence="1" id="KW-1003">Cell membrane</keyword>
<evidence type="ECO:0000313" key="2">
    <source>
        <dbReference type="EMBL" id="KAL2548614.1"/>
    </source>
</evidence>
<dbReference type="GO" id="GO:0005901">
    <property type="term" value="C:caveola"/>
    <property type="evidence" value="ECO:0007669"/>
    <property type="project" value="UniProtKB-SubCell"/>
</dbReference>
<comment type="similarity">
    <text evidence="1">Belongs to the band 7/mec-2 family. Flotillin subfamily.</text>
</comment>
<accession>A0ABD1WG04</accession>
<keyword evidence="3" id="KW-1185">Reference proteome</keyword>
<sequence length="131" mass="15293">MNAFTQTEKLKAEFLSKASVEYETKVQEANWDLYKKQNTAEAYLYQKEREAEAQKVAADATFYRRQQIVDGEFGGMFQEMAEINGEAVRGLSKIAFGQTEVARQLMALEVKIMPWKRYQEFTECCHHYSRL</sequence>
<dbReference type="AlphaFoldDB" id="A0ABD1WG04"/>
<proteinExistence type="inferred from homology"/>
<evidence type="ECO:0000313" key="3">
    <source>
        <dbReference type="Proteomes" id="UP001604277"/>
    </source>
</evidence>
<organism evidence="2 3">
    <name type="scientific">Forsythia ovata</name>
    <dbReference type="NCBI Taxonomy" id="205694"/>
    <lineage>
        <taxon>Eukaryota</taxon>
        <taxon>Viridiplantae</taxon>
        <taxon>Streptophyta</taxon>
        <taxon>Embryophyta</taxon>
        <taxon>Tracheophyta</taxon>
        <taxon>Spermatophyta</taxon>
        <taxon>Magnoliopsida</taxon>
        <taxon>eudicotyledons</taxon>
        <taxon>Gunneridae</taxon>
        <taxon>Pentapetalae</taxon>
        <taxon>asterids</taxon>
        <taxon>lamiids</taxon>
        <taxon>Lamiales</taxon>
        <taxon>Oleaceae</taxon>
        <taxon>Forsythieae</taxon>
        <taxon>Forsythia</taxon>
    </lineage>
</organism>